<comment type="caution">
    <text evidence="1">The sequence shown here is derived from an EMBL/GenBank/DDBJ whole genome shotgun (WGS) entry which is preliminary data.</text>
</comment>
<organism evidence="1 2">
    <name type="scientific">Vermiconidia calcicola</name>
    <dbReference type="NCBI Taxonomy" id="1690605"/>
    <lineage>
        <taxon>Eukaryota</taxon>
        <taxon>Fungi</taxon>
        <taxon>Dikarya</taxon>
        <taxon>Ascomycota</taxon>
        <taxon>Pezizomycotina</taxon>
        <taxon>Dothideomycetes</taxon>
        <taxon>Dothideomycetidae</taxon>
        <taxon>Mycosphaerellales</taxon>
        <taxon>Extremaceae</taxon>
        <taxon>Vermiconidia</taxon>
    </lineage>
</organism>
<reference evidence="1" key="1">
    <citation type="submission" date="2023-07" db="EMBL/GenBank/DDBJ databases">
        <title>Black Yeasts Isolated from many extreme environments.</title>
        <authorList>
            <person name="Coleine C."/>
            <person name="Stajich J.E."/>
            <person name="Selbmann L."/>
        </authorList>
    </citation>
    <scope>NUCLEOTIDE SEQUENCE</scope>
    <source>
        <strain evidence="1">CCFEE 5714</strain>
    </source>
</reference>
<accession>A0ACC3MH76</accession>
<protein>
    <submittedName>
        <fullName evidence="1">Uncharacterized protein</fullName>
    </submittedName>
</protein>
<keyword evidence="2" id="KW-1185">Reference proteome</keyword>
<evidence type="ECO:0000313" key="2">
    <source>
        <dbReference type="Proteomes" id="UP001281147"/>
    </source>
</evidence>
<name>A0ACC3MH76_9PEZI</name>
<evidence type="ECO:0000313" key="1">
    <source>
        <dbReference type="EMBL" id="KAK3691741.1"/>
    </source>
</evidence>
<dbReference type="EMBL" id="JAUTXU010000258">
    <property type="protein sequence ID" value="KAK3691741.1"/>
    <property type="molecule type" value="Genomic_DNA"/>
</dbReference>
<sequence length="119" mass="13568">MKLIAFLLLAIAAIFASADFNADAVQCLALRPKYHQAINKFCKRDIVIPSGYAQRGTKVGGKAVIVTGDCRPKQRVSKRKCRKRLFKMCRHSNEIGQSNKYFGFNKCQKWTTWPMDVRV</sequence>
<dbReference type="Proteomes" id="UP001281147">
    <property type="component" value="Unassembled WGS sequence"/>
</dbReference>
<proteinExistence type="predicted"/>
<gene>
    <name evidence="1" type="ORF">LTR37_018469</name>
</gene>